<feature type="domain" description="SWIRM" evidence="2">
    <location>
        <begin position="257"/>
        <end position="354"/>
    </location>
</feature>
<accession>A0A1G4MBW9</accession>
<name>A0A1G4MBW9_LACFM</name>
<dbReference type="OMA" id="YATHGFL"/>
<feature type="region of interest" description="Disordered" evidence="1">
    <location>
        <begin position="143"/>
        <end position="169"/>
    </location>
</feature>
<dbReference type="SUPFAM" id="SSF46689">
    <property type="entry name" value="Homeodomain-like"/>
    <property type="match status" value="1"/>
</dbReference>
<dbReference type="OrthoDB" id="5598695at2759"/>
<reference evidence="3 4" key="1">
    <citation type="submission" date="2016-03" db="EMBL/GenBank/DDBJ databases">
        <authorList>
            <person name="Devillers H."/>
        </authorList>
    </citation>
    <scope>NUCLEOTIDE SEQUENCE [LARGE SCALE GENOMIC DNA]</scope>
    <source>
        <strain evidence="3">CBS 6772</strain>
    </source>
</reference>
<dbReference type="InterPro" id="IPR036388">
    <property type="entry name" value="WH-like_DNA-bd_sf"/>
</dbReference>
<sequence>MEFNSPQPEYAQLNTTVHPKSASRLLAVLHQQVVDATWPGNEAGSTMGSSRGIREGHYRSLDAGIEGVLEEHLIPSPPLSPKLGPTNPSSVPAIVELAKQDDLWVHPAWTEGLSPDRYRCATNGFLAQYRCFELLRPKKYRHVSKSQRRTRQNGRLAAINSGGTSGTSDFEKIYRTRRVTKIGNGKVDEEEEFVSSKPVSRPSTPVHRRPRKVNPVSSPLASAAAVNVSQYIPNMSWEKLPDCCPSLSTLPDNNKALKVEWKGSSMDLSNDPLKDKLHPAELVLAQILRLPCDLYLDSKRRLFLEKVHRLKQGLPFRRTDAQKACRIDVNKASRLFAAYERIGWLDDENFQKFL</sequence>
<dbReference type="GO" id="GO:0003682">
    <property type="term" value="F:chromatin binding"/>
    <property type="evidence" value="ECO:0007669"/>
    <property type="project" value="TreeGrafter"/>
</dbReference>
<gene>
    <name evidence="3" type="ORF">LAFE_0D11540G</name>
</gene>
<keyword evidence="4" id="KW-1185">Reference proteome</keyword>
<dbReference type="Proteomes" id="UP000190831">
    <property type="component" value="Chromosome D"/>
</dbReference>
<evidence type="ECO:0000313" key="4">
    <source>
        <dbReference type="Proteomes" id="UP000190831"/>
    </source>
</evidence>
<dbReference type="InterPro" id="IPR007526">
    <property type="entry name" value="SWIRM"/>
</dbReference>
<dbReference type="GO" id="GO:0006357">
    <property type="term" value="P:regulation of transcription by RNA polymerase II"/>
    <property type="evidence" value="ECO:0007669"/>
    <property type="project" value="TreeGrafter"/>
</dbReference>
<dbReference type="GO" id="GO:0006338">
    <property type="term" value="P:chromatin remodeling"/>
    <property type="evidence" value="ECO:0007669"/>
    <property type="project" value="TreeGrafter"/>
</dbReference>
<evidence type="ECO:0000256" key="1">
    <source>
        <dbReference type="SAM" id="MobiDB-lite"/>
    </source>
</evidence>
<dbReference type="EMBL" id="LT598492">
    <property type="protein sequence ID" value="SCW01391.1"/>
    <property type="molecule type" value="Genomic_DNA"/>
</dbReference>
<dbReference type="InterPro" id="IPR009057">
    <property type="entry name" value="Homeodomain-like_sf"/>
</dbReference>
<proteinExistence type="predicted"/>
<dbReference type="STRING" id="4955.A0A1G4MBW9"/>
<dbReference type="Gene3D" id="1.10.10.10">
    <property type="entry name" value="Winged helix-like DNA-binding domain superfamily/Winged helix DNA-binding domain"/>
    <property type="match status" value="1"/>
</dbReference>
<dbReference type="PROSITE" id="PS50934">
    <property type="entry name" value="SWIRM"/>
    <property type="match status" value="1"/>
</dbReference>
<evidence type="ECO:0000313" key="3">
    <source>
        <dbReference type="EMBL" id="SCW01391.1"/>
    </source>
</evidence>
<dbReference type="PANTHER" id="PTHR12374">
    <property type="entry name" value="TRANSCRIPTIONAL ADAPTOR 2 ADA2 -RELATED"/>
    <property type="match status" value="1"/>
</dbReference>
<feature type="compositionally biased region" description="Basic residues" evidence="1">
    <location>
        <begin position="143"/>
        <end position="152"/>
    </location>
</feature>
<dbReference type="Pfam" id="PF04433">
    <property type="entry name" value="SWIRM"/>
    <property type="match status" value="1"/>
</dbReference>
<dbReference type="FunFam" id="1.10.10.10:FF:000087">
    <property type="entry name" value="Transcriptional adapter 2"/>
    <property type="match status" value="1"/>
</dbReference>
<dbReference type="GO" id="GO:0003713">
    <property type="term" value="F:transcription coactivator activity"/>
    <property type="evidence" value="ECO:0007669"/>
    <property type="project" value="TreeGrafter"/>
</dbReference>
<dbReference type="PANTHER" id="PTHR12374:SF21">
    <property type="entry name" value="SWIRM DOMAIN-CONTAINING PROTEIN FUN19-RELATED"/>
    <property type="match status" value="1"/>
</dbReference>
<evidence type="ECO:0000259" key="2">
    <source>
        <dbReference type="PROSITE" id="PS50934"/>
    </source>
</evidence>
<feature type="region of interest" description="Disordered" evidence="1">
    <location>
        <begin position="191"/>
        <end position="215"/>
    </location>
</feature>
<dbReference type="GO" id="GO:0070210">
    <property type="term" value="C:Rpd3L-Expanded complex"/>
    <property type="evidence" value="ECO:0007669"/>
    <property type="project" value="TreeGrafter"/>
</dbReference>
<protein>
    <submittedName>
        <fullName evidence="3">LAFE_0D11540g1_1</fullName>
    </submittedName>
</protein>
<organism evidence="3 4">
    <name type="scientific">Lachancea fermentati</name>
    <name type="common">Zygosaccharomyces fermentati</name>
    <dbReference type="NCBI Taxonomy" id="4955"/>
    <lineage>
        <taxon>Eukaryota</taxon>
        <taxon>Fungi</taxon>
        <taxon>Dikarya</taxon>
        <taxon>Ascomycota</taxon>
        <taxon>Saccharomycotina</taxon>
        <taxon>Saccharomycetes</taxon>
        <taxon>Saccharomycetales</taxon>
        <taxon>Saccharomycetaceae</taxon>
        <taxon>Lachancea</taxon>
    </lineage>
</organism>
<dbReference type="AlphaFoldDB" id="A0A1G4MBW9"/>